<dbReference type="Pfam" id="PF04803">
    <property type="entry name" value="Cor1"/>
    <property type="match status" value="1"/>
</dbReference>
<dbReference type="InterPro" id="IPR006888">
    <property type="entry name" value="XLR/SYCP3/FAM9_dom"/>
</dbReference>
<keyword evidence="5" id="KW-1185">Reference proteome</keyword>
<evidence type="ECO:0000256" key="2">
    <source>
        <dbReference type="SAM" id="Coils"/>
    </source>
</evidence>
<dbReference type="Proteomes" id="UP001652624">
    <property type="component" value="Chromosome 7"/>
</dbReference>
<accession>A0ABM3XN42</accession>
<feature type="compositionally biased region" description="Polar residues" evidence="3">
    <location>
        <begin position="1"/>
        <end position="14"/>
    </location>
</feature>
<feature type="coiled-coil region" evidence="2">
    <location>
        <begin position="201"/>
        <end position="250"/>
    </location>
</feature>
<protein>
    <submittedName>
        <fullName evidence="6">Synaptonemal complex protein 3</fullName>
    </submittedName>
</protein>
<dbReference type="GeneID" id="103126901"/>
<feature type="compositionally biased region" description="Basic and acidic residues" evidence="3">
    <location>
        <begin position="55"/>
        <end position="66"/>
    </location>
</feature>
<gene>
    <name evidence="6" type="primary">SYCP3</name>
</gene>
<reference evidence="6" key="1">
    <citation type="submission" date="2025-08" db="UniProtKB">
        <authorList>
            <consortium name="RefSeq"/>
        </authorList>
    </citation>
    <scope>IDENTIFICATION</scope>
</reference>
<keyword evidence="2" id="KW-0175">Coiled coil</keyword>
<sequence length="265" mass="31621">MARSRSISSDSGQLGDQRMRRAGELRKHQSVLSSGRKHRGKSGRLSIESQILRGYSHEKEQRRDLSYSEDDNEEKMLVTEKHGKKRISARRIEDMGSEVQNMLERFGADINKTLHAKRKRLETYTKASLKSSNQKIENIWKTQQEQRKKLNHDYYQQFQKLFQQWDIDIQKTEQHEDELNSLFRQQQEVFQQSRIVQSQRLKTLRQLYDQYIKSMEELEKSHESQLSNAQNELKKEMALLQKKVMMETQQQEMANVRKSLQPMLF</sequence>
<organism evidence="5 6">
    <name type="scientific">Erinaceus europaeus</name>
    <name type="common">Western European hedgehog</name>
    <dbReference type="NCBI Taxonomy" id="9365"/>
    <lineage>
        <taxon>Eukaryota</taxon>
        <taxon>Metazoa</taxon>
        <taxon>Chordata</taxon>
        <taxon>Craniata</taxon>
        <taxon>Vertebrata</taxon>
        <taxon>Euteleostomi</taxon>
        <taxon>Mammalia</taxon>
        <taxon>Eutheria</taxon>
        <taxon>Laurasiatheria</taxon>
        <taxon>Eulipotyphla</taxon>
        <taxon>Erinaceidae</taxon>
        <taxon>Erinaceinae</taxon>
        <taxon>Erinaceus</taxon>
    </lineage>
</organism>
<evidence type="ECO:0000259" key="4">
    <source>
        <dbReference type="Pfam" id="PF04803"/>
    </source>
</evidence>
<evidence type="ECO:0000313" key="5">
    <source>
        <dbReference type="Proteomes" id="UP001652624"/>
    </source>
</evidence>
<comment type="similarity">
    <text evidence="1">Belongs to the XLR/SYCP3 family.</text>
</comment>
<dbReference type="InterPro" id="IPR051443">
    <property type="entry name" value="XLR/SYCP3"/>
</dbReference>
<feature type="region of interest" description="Disordered" evidence="3">
    <location>
        <begin position="1"/>
        <end position="73"/>
    </location>
</feature>
<dbReference type="RefSeq" id="XP_060050230.1">
    <property type="nucleotide sequence ID" value="XM_060194247.1"/>
</dbReference>
<proteinExistence type="inferred from homology"/>
<evidence type="ECO:0000256" key="3">
    <source>
        <dbReference type="SAM" id="MobiDB-lite"/>
    </source>
</evidence>
<name>A0ABM3XN42_ERIEU</name>
<feature type="compositionally biased region" description="Basic and acidic residues" evidence="3">
    <location>
        <begin position="17"/>
        <end position="27"/>
    </location>
</feature>
<feature type="domain" description="XLR/SYCP3/FAM9" evidence="4">
    <location>
        <begin position="112"/>
        <end position="243"/>
    </location>
</feature>
<dbReference type="PANTHER" id="PTHR19368:SF15">
    <property type="entry name" value="XLR_SYCP3_FAM9 DOMAIN-CONTAINING PROTEIN"/>
    <property type="match status" value="1"/>
</dbReference>
<evidence type="ECO:0000313" key="6">
    <source>
        <dbReference type="RefSeq" id="XP_060050230.1"/>
    </source>
</evidence>
<dbReference type="PANTHER" id="PTHR19368">
    <property type="entry name" value="XLR/SCP3/FAM9"/>
    <property type="match status" value="1"/>
</dbReference>
<evidence type="ECO:0000256" key="1">
    <source>
        <dbReference type="ARBA" id="ARBA00010283"/>
    </source>
</evidence>